<organism evidence="1 2">
    <name type="scientific">Dictyobacter vulcani</name>
    <dbReference type="NCBI Taxonomy" id="2607529"/>
    <lineage>
        <taxon>Bacteria</taxon>
        <taxon>Bacillati</taxon>
        <taxon>Chloroflexota</taxon>
        <taxon>Ktedonobacteria</taxon>
        <taxon>Ktedonobacterales</taxon>
        <taxon>Dictyobacteraceae</taxon>
        <taxon>Dictyobacter</taxon>
    </lineage>
</organism>
<dbReference type="AlphaFoldDB" id="A0A5J4KVA1"/>
<proteinExistence type="predicted"/>
<protein>
    <submittedName>
        <fullName evidence="1">Uncharacterized protein</fullName>
    </submittedName>
</protein>
<evidence type="ECO:0000313" key="2">
    <source>
        <dbReference type="Proteomes" id="UP000326912"/>
    </source>
</evidence>
<keyword evidence="2" id="KW-1185">Reference proteome</keyword>
<dbReference type="EMBL" id="BKZW01000002">
    <property type="protein sequence ID" value="GER90437.1"/>
    <property type="molecule type" value="Genomic_DNA"/>
</dbReference>
<name>A0A5J4KVA1_9CHLR</name>
<sequence length="57" mass="6344">MHGDAPPQILAVLNSYVCEDGGSFRVDNLTFDDDQDIKLTISESDRLSRSIQMSGRE</sequence>
<dbReference type="Proteomes" id="UP000326912">
    <property type="component" value="Unassembled WGS sequence"/>
</dbReference>
<reference evidence="1 2" key="1">
    <citation type="submission" date="2019-10" db="EMBL/GenBank/DDBJ databases">
        <title>Dictyobacter vulcani sp. nov., within the class Ktedonobacteria, isolated from soil of volcanic Mt. Zao.</title>
        <authorList>
            <person name="Zheng Y."/>
            <person name="Wang C.M."/>
            <person name="Sakai Y."/>
            <person name="Abe K."/>
            <person name="Yokota A."/>
            <person name="Yabe S."/>
        </authorList>
    </citation>
    <scope>NUCLEOTIDE SEQUENCE [LARGE SCALE GENOMIC DNA]</scope>
    <source>
        <strain evidence="1 2">W12</strain>
    </source>
</reference>
<accession>A0A5J4KVA1</accession>
<gene>
    <name evidence="1" type="ORF">KDW_45990</name>
</gene>
<comment type="caution">
    <text evidence="1">The sequence shown here is derived from an EMBL/GenBank/DDBJ whole genome shotgun (WGS) entry which is preliminary data.</text>
</comment>
<evidence type="ECO:0000313" key="1">
    <source>
        <dbReference type="EMBL" id="GER90437.1"/>
    </source>
</evidence>